<dbReference type="GO" id="GO:0019706">
    <property type="term" value="F:protein-cysteine S-palmitoyltransferase activity"/>
    <property type="evidence" value="ECO:0007669"/>
    <property type="project" value="UniProtKB-EC"/>
</dbReference>
<feature type="region of interest" description="Disordered" evidence="9">
    <location>
        <begin position="469"/>
        <end position="488"/>
    </location>
</feature>
<keyword evidence="12" id="KW-1185">Reference proteome</keyword>
<proteinExistence type="inferred from homology"/>
<evidence type="ECO:0000256" key="4">
    <source>
        <dbReference type="ARBA" id="ARBA00022989"/>
    </source>
</evidence>
<dbReference type="PANTHER" id="PTHR24161:SF85">
    <property type="entry name" value="PALMITOYLTRANSFERASE HIP14"/>
    <property type="match status" value="1"/>
</dbReference>
<keyword evidence="3" id="KW-0677">Repeat</keyword>
<comment type="domain">
    <text evidence="8">The DHHC domain is required for palmitoyltransferase activity.</text>
</comment>
<accession>A0AAD1UAF4</accession>
<dbReference type="EMBL" id="CAMPGE010003056">
    <property type="protein sequence ID" value="CAI2361879.1"/>
    <property type="molecule type" value="Genomic_DNA"/>
</dbReference>
<dbReference type="Gene3D" id="1.25.40.20">
    <property type="entry name" value="Ankyrin repeat-containing domain"/>
    <property type="match status" value="2"/>
</dbReference>
<dbReference type="PROSITE" id="PS50088">
    <property type="entry name" value="ANK_REPEAT"/>
    <property type="match status" value="3"/>
</dbReference>
<dbReference type="Proteomes" id="UP001295684">
    <property type="component" value="Unassembled WGS sequence"/>
</dbReference>
<name>A0AAD1UAF4_EUPCR</name>
<evidence type="ECO:0000313" key="12">
    <source>
        <dbReference type="Proteomes" id="UP001295684"/>
    </source>
</evidence>
<evidence type="ECO:0000256" key="7">
    <source>
        <dbReference type="PROSITE-ProRule" id="PRU00023"/>
    </source>
</evidence>
<evidence type="ECO:0000256" key="6">
    <source>
        <dbReference type="ARBA" id="ARBA00023136"/>
    </source>
</evidence>
<evidence type="ECO:0000313" key="11">
    <source>
        <dbReference type="EMBL" id="CAI2361879.1"/>
    </source>
</evidence>
<feature type="transmembrane region" description="Helical" evidence="8">
    <location>
        <begin position="319"/>
        <end position="337"/>
    </location>
</feature>
<dbReference type="Pfam" id="PF12796">
    <property type="entry name" value="Ank_2"/>
    <property type="match status" value="2"/>
</dbReference>
<dbReference type="GO" id="GO:0016020">
    <property type="term" value="C:membrane"/>
    <property type="evidence" value="ECO:0007669"/>
    <property type="project" value="UniProtKB-SubCell"/>
</dbReference>
<evidence type="ECO:0000256" key="5">
    <source>
        <dbReference type="ARBA" id="ARBA00023043"/>
    </source>
</evidence>
<dbReference type="InterPro" id="IPR001594">
    <property type="entry name" value="Palmitoyltrfase_DHHC"/>
</dbReference>
<keyword evidence="4 8" id="KW-1133">Transmembrane helix</keyword>
<comment type="catalytic activity">
    <reaction evidence="8">
        <text>L-cysteinyl-[protein] + hexadecanoyl-CoA = S-hexadecanoyl-L-cysteinyl-[protein] + CoA</text>
        <dbReference type="Rhea" id="RHEA:36683"/>
        <dbReference type="Rhea" id="RHEA-COMP:10131"/>
        <dbReference type="Rhea" id="RHEA-COMP:11032"/>
        <dbReference type="ChEBI" id="CHEBI:29950"/>
        <dbReference type="ChEBI" id="CHEBI:57287"/>
        <dbReference type="ChEBI" id="CHEBI:57379"/>
        <dbReference type="ChEBI" id="CHEBI:74151"/>
        <dbReference type="EC" id="2.3.1.225"/>
    </reaction>
</comment>
<dbReference type="InterPro" id="IPR002110">
    <property type="entry name" value="Ankyrin_rpt"/>
</dbReference>
<gene>
    <name evidence="11" type="ORF">ECRASSUSDP1_LOCUS3194</name>
</gene>
<evidence type="ECO:0000256" key="9">
    <source>
        <dbReference type="SAM" id="MobiDB-lite"/>
    </source>
</evidence>
<feature type="compositionally biased region" description="Basic and acidic residues" evidence="9">
    <location>
        <begin position="469"/>
        <end position="479"/>
    </location>
</feature>
<feature type="repeat" description="ANK" evidence="7">
    <location>
        <begin position="204"/>
        <end position="240"/>
    </location>
</feature>
<sequence>MYHNQQPNIERVIYQDEVNSLLKAISAVNLISLERILDSISESFDLTQVLNQENGYTLLHLAVFKDSEKIISMLCKHIMTRQGDTLENNKKKMKNWINRKTEGKEGFTAIHLASFNGNLTIIRFLERHGADIFAENNFSLNGLHVSAQGNQPSATVYFLNKNFDVNCRDRVMSTPLHWACYSGAETTVAYLLANDADPNAQDNDGHTPLHLAIKSSDVVKNSRIVKQLLFNGAERNLENFEGFSPMDYANGIKIHHISTEIKKSLAEPKYCSFLLLTQPLKKMNKEIHTAVSFVVLMALLYAIMWFYVFPFTESSEWNYTLDVLFALSFILWLISAIKDPGYMKKSDKLEFITLVEKLDPACLCPKCHIMRTPRSRHCTICDQCVERFDHHCPWINNCIGTGNHGVFFIFLIFMYSLLVCVLIQVIFNSSIYKGIRFLLLMTCGFFWLLLSLLLLKQTCVIFQEGGSNRKEFGRSKPNDENNLSEKSFGDSEAQAALLRNASIDSSLDDRNKGRCRNFISVIKGGEMKDQYKIFIKSMKRAGTNCFDSPLNDKNFY</sequence>
<keyword evidence="2 8" id="KW-0812">Transmembrane</keyword>
<evidence type="ECO:0000256" key="1">
    <source>
        <dbReference type="ARBA" id="ARBA00004141"/>
    </source>
</evidence>
<comment type="similarity">
    <text evidence="8">Belongs to the DHHC palmitoyltransferase family.</text>
</comment>
<keyword evidence="8" id="KW-0012">Acyltransferase</keyword>
<dbReference type="Pfam" id="PF01529">
    <property type="entry name" value="DHHC"/>
    <property type="match status" value="1"/>
</dbReference>
<dbReference type="SMART" id="SM00248">
    <property type="entry name" value="ANK"/>
    <property type="match status" value="5"/>
</dbReference>
<dbReference type="PANTHER" id="PTHR24161">
    <property type="entry name" value="ANK_REP_REGION DOMAIN-CONTAINING PROTEIN-RELATED"/>
    <property type="match status" value="1"/>
</dbReference>
<feature type="transmembrane region" description="Helical" evidence="8">
    <location>
        <begin position="287"/>
        <end position="307"/>
    </location>
</feature>
<dbReference type="SUPFAM" id="SSF48403">
    <property type="entry name" value="Ankyrin repeat"/>
    <property type="match status" value="1"/>
</dbReference>
<evidence type="ECO:0000256" key="3">
    <source>
        <dbReference type="ARBA" id="ARBA00022737"/>
    </source>
</evidence>
<feature type="transmembrane region" description="Helical" evidence="8">
    <location>
        <begin position="406"/>
        <end position="427"/>
    </location>
</feature>
<dbReference type="EC" id="2.3.1.225" evidence="8"/>
<dbReference type="AlphaFoldDB" id="A0AAD1UAF4"/>
<evidence type="ECO:0000259" key="10">
    <source>
        <dbReference type="Pfam" id="PF01529"/>
    </source>
</evidence>
<dbReference type="PROSITE" id="PS50216">
    <property type="entry name" value="DHHC"/>
    <property type="match status" value="1"/>
</dbReference>
<organism evidence="11 12">
    <name type="scientific">Euplotes crassus</name>
    <dbReference type="NCBI Taxonomy" id="5936"/>
    <lineage>
        <taxon>Eukaryota</taxon>
        <taxon>Sar</taxon>
        <taxon>Alveolata</taxon>
        <taxon>Ciliophora</taxon>
        <taxon>Intramacronucleata</taxon>
        <taxon>Spirotrichea</taxon>
        <taxon>Hypotrichia</taxon>
        <taxon>Euplotida</taxon>
        <taxon>Euplotidae</taxon>
        <taxon>Moneuplotes</taxon>
    </lineage>
</organism>
<dbReference type="InterPro" id="IPR036770">
    <property type="entry name" value="Ankyrin_rpt-contain_sf"/>
</dbReference>
<feature type="repeat" description="ANK" evidence="7">
    <location>
        <begin position="171"/>
        <end position="203"/>
    </location>
</feature>
<keyword evidence="5 7" id="KW-0040">ANK repeat</keyword>
<keyword evidence="6 8" id="KW-0472">Membrane</keyword>
<evidence type="ECO:0000256" key="2">
    <source>
        <dbReference type="ARBA" id="ARBA00022692"/>
    </source>
</evidence>
<dbReference type="PROSITE" id="PS50297">
    <property type="entry name" value="ANK_REP_REGION"/>
    <property type="match status" value="3"/>
</dbReference>
<reference evidence="11" key="1">
    <citation type="submission" date="2023-07" db="EMBL/GenBank/DDBJ databases">
        <authorList>
            <consortium name="AG Swart"/>
            <person name="Singh M."/>
            <person name="Singh A."/>
            <person name="Seah K."/>
            <person name="Emmerich C."/>
        </authorList>
    </citation>
    <scope>NUCLEOTIDE SEQUENCE</scope>
    <source>
        <strain evidence="11">DP1</strain>
    </source>
</reference>
<protein>
    <recommendedName>
        <fullName evidence="8">Palmitoyltransferase</fullName>
        <ecNumber evidence="8">2.3.1.225</ecNumber>
    </recommendedName>
</protein>
<comment type="subcellular location">
    <subcellularLocation>
        <location evidence="1">Membrane</location>
        <topology evidence="1">Multi-pass membrane protein</topology>
    </subcellularLocation>
</comment>
<evidence type="ECO:0000256" key="8">
    <source>
        <dbReference type="RuleBase" id="RU079119"/>
    </source>
</evidence>
<comment type="caution">
    <text evidence="11">The sequence shown here is derived from an EMBL/GenBank/DDBJ whole genome shotgun (WGS) entry which is preliminary data.</text>
</comment>
<feature type="repeat" description="ANK" evidence="7">
    <location>
        <begin position="105"/>
        <end position="137"/>
    </location>
</feature>
<feature type="domain" description="Palmitoyltransferase DHHC" evidence="10">
    <location>
        <begin position="361"/>
        <end position="463"/>
    </location>
</feature>
<feature type="transmembrane region" description="Helical" evidence="8">
    <location>
        <begin position="433"/>
        <end position="455"/>
    </location>
</feature>
<keyword evidence="8" id="KW-0808">Transferase</keyword>